<feature type="compositionally biased region" description="Basic and acidic residues" evidence="1">
    <location>
        <begin position="106"/>
        <end position="116"/>
    </location>
</feature>
<dbReference type="Proteomes" id="UP001201980">
    <property type="component" value="Unassembled WGS sequence"/>
</dbReference>
<gene>
    <name evidence="3" type="ORF">MKZ38_001121</name>
</gene>
<organism evidence="3 4">
    <name type="scientific">Zalerion maritima</name>
    <dbReference type="NCBI Taxonomy" id="339359"/>
    <lineage>
        <taxon>Eukaryota</taxon>
        <taxon>Fungi</taxon>
        <taxon>Dikarya</taxon>
        <taxon>Ascomycota</taxon>
        <taxon>Pezizomycotina</taxon>
        <taxon>Sordariomycetes</taxon>
        <taxon>Lulworthiomycetidae</taxon>
        <taxon>Lulworthiales</taxon>
        <taxon>Lulworthiaceae</taxon>
        <taxon>Zalerion</taxon>
    </lineage>
</organism>
<sequence>MKALAILLLAALVASTPVVLRDDAIGVLIPCSAVLKCPLDMDCVPIDAACTKSCPGYCFPTGPSFPTGTLPTATLITNIDLPTSTFSTATLPTTNLKARATMDPRKLVSVVPRDEEGGGDSGSIDVEEGDDAEEEATGDGGDDEDDHIPPPTSSLSSPSTSVASSPNATLCPLPPPSPSYSPEVIKEWGALLCKYKSCGSFRPYPNPPCPKDHECISAPWGPACGLACDGPGICVAPKMCGGIAGLQCQGEGEICLDWPDDGCDPEASGRDCAGICL</sequence>
<evidence type="ECO:0000313" key="3">
    <source>
        <dbReference type="EMBL" id="KAJ2901980.1"/>
    </source>
</evidence>
<keyword evidence="4" id="KW-1185">Reference proteome</keyword>
<feature type="compositionally biased region" description="Low complexity" evidence="1">
    <location>
        <begin position="153"/>
        <end position="166"/>
    </location>
</feature>
<dbReference type="EMBL" id="JAKWBI020000128">
    <property type="protein sequence ID" value="KAJ2901980.1"/>
    <property type="molecule type" value="Genomic_DNA"/>
</dbReference>
<accession>A0AAD5WU03</accession>
<evidence type="ECO:0000313" key="4">
    <source>
        <dbReference type="Proteomes" id="UP001201980"/>
    </source>
</evidence>
<feature type="region of interest" description="Disordered" evidence="1">
    <location>
        <begin position="106"/>
        <end position="170"/>
    </location>
</feature>
<comment type="caution">
    <text evidence="3">The sequence shown here is derived from an EMBL/GenBank/DDBJ whole genome shotgun (WGS) entry which is preliminary data.</text>
</comment>
<feature type="signal peptide" evidence="2">
    <location>
        <begin position="1"/>
        <end position="15"/>
    </location>
</feature>
<feature type="compositionally biased region" description="Acidic residues" evidence="1">
    <location>
        <begin position="125"/>
        <end position="146"/>
    </location>
</feature>
<keyword evidence="2" id="KW-0732">Signal</keyword>
<evidence type="ECO:0000256" key="1">
    <source>
        <dbReference type="SAM" id="MobiDB-lite"/>
    </source>
</evidence>
<dbReference type="AlphaFoldDB" id="A0AAD5WU03"/>
<evidence type="ECO:0000256" key="2">
    <source>
        <dbReference type="SAM" id="SignalP"/>
    </source>
</evidence>
<reference evidence="3" key="1">
    <citation type="submission" date="2022-07" db="EMBL/GenBank/DDBJ databases">
        <title>Draft genome sequence of Zalerion maritima ATCC 34329, a (micro)plastics degrading marine fungus.</title>
        <authorList>
            <person name="Paco A."/>
            <person name="Goncalves M.F.M."/>
            <person name="Rocha-Santos T.A.P."/>
            <person name="Alves A."/>
        </authorList>
    </citation>
    <scope>NUCLEOTIDE SEQUENCE</scope>
    <source>
        <strain evidence="3">ATCC 34329</strain>
    </source>
</reference>
<protein>
    <submittedName>
        <fullName evidence="3">Uncharacterized protein</fullName>
    </submittedName>
</protein>
<feature type="chain" id="PRO_5042091802" evidence="2">
    <location>
        <begin position="16"/>
        <end position="277"/>
    </location>
</feature>
<name>A0AAD5WU03_9PEZI</name>
<proteinExistence type="predicted"/>